<dbReference type="Pfam" id="PF10069">
    <property type="entry name" value="DICT"/>
    <property type="match status" value="1"/>
</dbReference>
<dbReference type="InterPro" id="IPR033415">
    <property type="entry name" value="CHASE6_C"/>
</dbReference>
<comment type="caution">
    <text evidence="2">The sequence shown here is derived from an EMBL/GenBank/DDBJ whole genome shotgun (WGS) entry which is preliminary data.</text>
</comment>
<dbReference type="PROSITE" id="PS51832">
    <property type="entry name" value="HD_GYP"/>
    <property type="match status" value="1"/>
</dbReference>
<feature type="domain" description="HD-GYP" evidence="1">
    <location>
        <begin position="239"/>
        <end position="427"/>
    </location>
</feature>
<evidence type="ECO:0000313" key="2">
    <source>
        <dbReference type="EMBL" id="MDJ1185357.1"/>
    </source>
</evidence>
<dbReference type="PANTHER" id="PTHR45228">
    <property type="entry name" value="CYCLIC DI-GMP PHOSPHODIESTERASE TM_0186-RELATED"/>
    <property type="match status" value="1"/>
</dbReference>
<dbReference type="Gene3D" id="1.10.3210.10">
    <property type="entry name" value="Hypothetical protein af1432"/>
    <property type="match status" value="1"/>
</dbReference>
<evidence type="ECO:0000313" key="3">
    <source>
        <dbReference type="Proteomes" id="UP001232992"/>
    </source>
</evidence>
<dbReference type="InterPro" id="IPR037522">
    <property type="entry name" value="HD_GYP_dom"/>
</dbReference>
<reference evidence="2 3" key="1">
    <citation type="submission" date="2023-01" db="EMBL/GenBank/DDBJ databases">
        <title>Novel diversity within Roseofilum (Cyanobacteria; Desertifilaceae) from marine benthic mats with descriptions of four novel species.</title>
        <authorList>
            <person name="Wang Y."/>
            <person name="Berthold D.E."/>
            <person name="Hu J."/>
            <person name="Lefler F.W."/>
            <person name="Laughinghouse H.D. IV."/>
        </authorList>
    </citation>
    <scope>NUCLEOTIDE SEQUENCE [LARGE SCALE GENOMIC DNA]</scope>
    <source>
        <strain evidence="2 3">BLCC-M143</strain>
    </source>
</reference>
<dbReference type="CDD" id="cd00077">
    <property type="entry name" value="HDc"/>
    <property type="match status" value="1"/>
</dbReference>
<dbReference type="Proteomes" id="UP001232992">
    <property type="component" value="Unassembled WGS sequence"/>
</dbReference>
<name>A0ABT7C1N0_9CYAN</name>
<dbReference type="RefSeq" id="WP_283760000.1">
    <property type="nucleotide sequence ID" value="NZ_JAQOSQ010000032.1"/>
</dbReference>
<dbReference type="InterPro" id="IPR052020">
    <property type="entry name" value="Cyclic_di-GMP/3'3'-cGAMP_PDE"/>
</dbReference>
<sequence>MLAGSILEQLHNFHKDTQPLNLGVYYKNTLVALCHALEDFILQSEDRPILIAAFQQGKWYFEEAERYQHLAERASQVAILAAADSGFTEHPTSRLPNVDLIGLDASDPVTDEWHLMILSSDYTAMVLCQELSEDDYGIQGYPENDCERKFYGFWTFEPELVKETVTLTAGHIEAYHPELASSLRDRLNNLNPSTSTLPAPLLNAVVSSVVTSLQESQNQLCPENSQGIAYQVQSLTENLRSNKIQALLRMAQVTDRADLRNPNSGAEVANLSEVMGQLLDLPAWQVKRLRLAGLLHRLPPLQILPAILDPEQTSIQQEVKEESCDRSKSSILRIMPQLQAIAHIISHQTEHWDGSGTPEGLAYDRIPIESRILSLTSTFISQSRQREPLQALEHCEALAGEQFDPKLVETLALLVKGMQQGLQLSSLPPKIASGIWLLDDEETPVPSLQST</sequence>
<dbReference type="Pfam" id="PF13487">
    <property type="entry name" value="HD_5"/>
    <property type="match status" value="1"/>
</dbReference>
<dbReference type="PANTHER" id="PTHR45228:SF1">
    <property type="entry name" value="CYCLIC DI-GMP PHOSPHODIESTERASE TM_0186"/>
    <property type="match status" value="1"/>
</dbReference>
<keyword evidence="3" id="KW-1185">Reference proteome</keyword>
<dbReference type="InterPro" id="IPR019278">
    <property type="entry name" value="DICT_dom"/>
</dbReference>
<dbReference type="InterPro" id="IPR003607">
    <property type="entry name" value="HD/PDEase_dom"/>
</dbReference>
<protein>
    <submittedName>
        <fullName evidence="2">DICT sensory domain-containing protein</fullName>
    </submittedName>
</protein>
<organism evidence="2 3">
    <name type="scientific">Roseofilum casamattae BLCC-M143</name>
    <dbReference type="NCBI Taxonomy" id="3022442"/>
    <lineage>
        <taxon>Bacteria</taxon>
        <taxon>Bacillati</taxon>
        <taxon>Cyanobacteriota</taxon>
        <taxon>Cyanophyceae</taxon>
        <taxon>Desertifilales</taxon>
        <taxon>Desertifilaceae</taxon>
        <taxon>Roseofilum</taxon>
        <taxon>Roseofilum casamattae</taxon>
    </lineage>
</organism>
<dbReference type="SUPFAM" id="SSF109604">
    <property type="entry name" value="HD-domain/PDEase-like"/>
    <property type="match status" value="1"/>
</dbReference>
<evidence type="ECO:0000259" key="1">
    <source>
        <dbReference type="PROSITE" id="PS51832"/>
    </source>
</evidence>
<dbReference type="EMBL" id="JAQOSQ010000032">
    <property type="protein sequence ID" value="MDJ1185357.1"/>
    <property type="molecule type" value="Genomic_DNA"/>
</dbReference>
<dbReference type="Pfam" id="PF17150">
    <property type="entry name" value="CHASE6_C"/>
    <property type="match status" value="1"/>
</dbReference>
<gene>
    <name evidence="2" type="ORF">PMH09_19395</name>
</gene>
<proteinExistence type="predicted"/>
<accession>A0ABT7C1N0</accession>